<evidence type="ECO:0000256" key="1">
    <source>
        <dbReference type="PROSITE-ProRule" id="PRU00235"/>
    </source>
</evidence>
<dbReference type="GO" id="GO:0005737">
    <property type="term" value="C:cytoplasm"/>
    <property type="evidence" value="ECO:0007669"/>
    <property type="project" value="TreeGrafter"/>
</dbReference>
<feature type="compositionally biased region" description="Basic and acidic residues" evidence="2">
    <location>
        <begin position="1154"/>
        <end position="1163"/>
    </location>
</feature>
<feature type="region of interest" description="Disordered" evidence="2">
    <location>
        <begin position="1239"/>
        <end position="1268"/>
    </location>
</feature>
<evidence type="ECO:0000256" key="2">
    <source>
        <dbReference type="SAM" id="MobiDB-lite"/>
    </source>
</evidence>
<dbReference type="Pfam" id="PF13540">
    <property type="entry name" value="RCC1_2"/>
    <property type="match status" value="1"/>
</dbReference>
<comment type="caution">
    <text evidence="3">The sequence shown here is derived from an EMBL/GenBank/DDBJ whole genome shotgun (WGS) entry which is preliminary data.</text>
</comment>
<dbReference type="Gene3D" id="2.130.10.30">
    <property type="entry name" value="Regulator of chromosome condensation 1/beta-lactamase-inhibitor protein II"/>
    <property type="match status" value="1"/>
</dbReference>
<feature type="region of interest" description="Disordered" evidence="2">
    <location>
        <begin position="1105"/>
        <end position="1216"/>
    </location>
</feature>
<feature type="region of interest" description="Disordered" evidence="2">
    <location>
        <begin position="1328"/>
        <end position="1351"/>
    </location>
</feature>
<evidence type="ECO:0000313" key="4">
    <source>
        <dbReference type="Proteomes" id="UP000835052"/>
    </source>
</evidence>
<protein>
    <submittedName>
        <fullName evidence="3">Uncharacterized protein</fullName>
    </submittedName>
</protein>
<name>A0A8S1GQ94_9PELO</name>
<reference evidence="3" key="1">
    <citation type="submission" date="2020-10" db="EMBL/GenBank/DDBJ databases">
        <authorList>
            <person name="Kikuchi T."/>
        </authorList>
    </citation>
    <scope>NUCLEOTIDE SEQUENCE</scope>
    <source>
        <strain evidence="3">NKZ352</strain>
    </source>
</reference>
<feature type="compositionally biased region" description="Low complexity" evidence="2">
    <location>
        <begin position="1120"/>
        <end position="1131"/>
    </location>
</feature>
<keyword evidence="4" id="KW-1185">Reference proteome</keyword>
<feature type="repeat" description="RCC1" evidence="1">
    <location>
        <begin position="122"/>
        <end position="171"/>
    </location>
</feature>
<dbReference type="OrthoDB" id="5802489at2759"/>
<dbReference type="EMBL" id="CAJGYM010000001">
    <property type="protein sequence ID" value="CAD6184878.1"/>
    <property type="molecule type" value="Genomic_DNA"/>
</dbReference>
<dbReference type="InterPro" id="IPR051553">
    <property type="entry name" value="Ran_GTPase-activating"/>
</dbReference>
<organism evidence="3 4">
    <name type="scientific">Caenorhabditis auriculariae</name>
    <dbReference type="NCBI Taxonomy" id="2777116"/>
    <lineage>
        <taxon>Eukaryota</taxon>
        <taxon>Metazoa</taxon>
        <taxon>Ecdysozoa</taxon>
        <taxon>Nematoda</taxon>
        <taxon>Chromadorea</taxon>
        <taxon>Rhabditida</taxon>
        <taxon>Rhabditina</taxon>
        <taxon>Rhabditomorpha</taxon>
        <taxon>Rhabditoidea</taxon>
        <taxon>Rhabditidae</taxon>
        <taxon>Peloderinae</taxon>
        <taxon>Caenorhabditis</taxon>
    </lineage>
</organism>
<evidence type="ECO:0000313" key="3">
    <source>
        <dbReference type="EMBL" id="CAD6184878.1"/>
    </source>
</evidence>
<gene>
    <name evidence="3" type="ORF">CAUJ_LOCUS797</name>
</gene>
<dbReference type="SUPFAM" id="SSF50985">
    <property type="entry name" value="RCC1/BLIP-II"/>
    <property type="match status" value="1"/>
</dbReference>
<dbReference type="InterPro" id="IPR000408">
    <property type="entry name" value="Reg_chr_condens"/>
</dbReference>
<dbReference type="PANTHER" id="PTHR45982">
    <property type="entry name" value="REGULATOR OF CHROMOSOME CONDENSATION"/>
    <property type="match status" value="1"/>
</dbReference>
<accession>A0A8S1GQ94</accession>
<proteinExistence type="predicted"/>
<dbReference type="PANTHER" id="PTHR45982:SF1">
    <property type="entry name" value="REGULATOR OF CHROMOSOME CONDENSATION"/>
    <property type="match status" value="1"/>
</dbReference>
<feature type="compositionally biased region" description="Polar residues" evidence="2">
    <location>
        <begin position="1245"/>
        <end position="1262"/>
    </location>
</feature>
<feature type="repeat" description="RCC1" evidence="1">
    <location>
        <begin position="172"/>
        <end position="228"/>
    </location>
</feature>
<dbReference type="Proteomes" id="UP000835052">
    <property type="component" value="Unassembled WGS sequence"/>
</dbReference>
<dbReference type="InterPro" id="IPR009091">
    <property type="entry name" value="RCC1/BLIP-II"/>
</dbReference>
<dbReference type="PROSITE" id="PS50012">
    <property type="entry name" value="RCC1_3"/>
    <property type="match status" value="2"/>
</dbReference>
<dbReference type="GO" id="GO:0005085">
    <property type="term" value="F:guanyl-nucleotide exchange factor activity"/>
    <property type="evidence" value="ECO:0007669"/>
    <property type="project" value="TreeGrafter"/>
</dbReference>
<feature type="compositionally biased region" description="Basic and acidic residues" evidence="2">
    <location>
        <begin position="1174"/>
        <end position="1183"/>
    </location>
</feature>
<sequence>MHRVEVADEELNQLRRLIAGDPNLIKPESLVETFSTLFEKNRDERIFLEAAQLLANYYRKSSTYIRCKINCCLAKANPIGRVYFCNQFFSMTDVHVPRSLILSHVQMEKFLAVSNESAVFPSQVYAFGTNRTLNLGVISDGRPVIEPKTVNIETVVKISMSNSHTLFLTVSGQVYGCGNTADSRLGGGENREKGFVMTPLKIDLPAAANEIVLDIWAGDTYSMILTKGLLHLFGKCERLDACGSKISTNYSVYKYFDGFNAITRSEDGTVSFRNVRGDLDYEIDRSKRFFESPMRAPPIWKIIKTTISIDDQPLEITLSLVHGVLKWRYGSIGDNVVLNVTGHFLQKSHIIDYNVDSKGIIWILLDKMGLYRGRLRAFEKLNEGFYMKTLKSNRRNQRIAEHAVFALLEEIPGTWGVDCFGLSPDGCNCIFQIGSLGRKEMSKIEWDKESFAATDSYDSVLGEIEQRTNRSVRPSRVLLSIQINGTRDRLAEIHSKFSSNQLQMTEDHTVIAFDLRNRVAFLFWLLDLENGSEPARLVENISPPETNFEEFIDARIRKLEKKFMQLYPDYNLRYYYRRASMSSLVSHIKANSAISKCGVGFEDAFPEGNIGRLIMLPVLYIPPPRIIPDTPNETGVCLSFLEACIRVANNFFLFCADSEPQRLYDLFFDKIRYYFEMLNSILDDLENDIEGYHLKVGARFEKIDKNIKPVVLRTGFRLANIEKIWKERVEEGRFTAAEFPLDCEIFCNLTDRDIMRIFTSSKILKLSFPEVDSFMENGKLDLSTLSKSEDAEFRGLIAALVYNFLVHRHQKFFKLLRKRGLDGGSVKANSPSLYKYASYDEIEMFFRKFGLRLVAVQYKDLEIGYCLMYDREETLFVSPSDGPSEVWNLISSDGVKIPCSKYLLMLHSASLIAKVNFDQMTKEVQFGGGSEEEVFIDVDQPEEVVKNALTGLVAPTSLRKLTSEQLVNVIIFYDFHLMLEAKDDAIDTIFETATIHWLMKSYDVLQNLMSMDEDFGSRFEKHPHLAIYLRDSHELPFQWIKRATTAVYTEKETHVLDFSRTIANWRIYKGDGLMQLLFDGKTKPEIDPTVFLDFLEDYGHELKISEKFSQKPETSPPPSTSGTSRIRTTSEASHSLPSTKREREKTVSESVARTNEDHQEKILENTVSTLELSSPKKELKREASSPVDMVSPRLASSPSLDDFPVASTSSPSSSTLKNKKFYLKGAKFFRANQMLQPASPKNAWSVENSPAGSSKSNPTIDSNAPVAKSPTISFKEIIDEQTRKQKNRNVRKAVPLEDIEKETMAKDEILETYKQGFNREAAVSVDVVERKDDDQEDEEPEWVDAPASFRK</sequence>